<dbReference type="InterPro" id="IPR000436">
    <property type="entry name" value="Sushi_SCR_CCP_dom"/>
</dbReference>
<gene>
    <name evidence="8" type="primary">Cd55_0</name>
    <name evidence="8" type="ORF">LOPRUF_R01711</name>
</gene>
<comment type="caution">
    <text evidence="8">The sequence shown here is derived from an EMBL/GenBank/DDBJ whole genome shotgun (WGS) entry which is preliminary data.</text>
</comment>
<dbReference type="Pfam" id="PF00084">
    <property type="entry name" value="Sushi"/>
    <property type="match status" value="2"/>
</dbReference>
<dbReference type="InterPro" id="IPR050350">
    <property type="entry name" value="Compl-Cell_Adhes-Reg"/>
</dbReference>
<dbReference type="Proteomes" id="UP000533896">
    <property type="component" value="Unassembled WGS sequence"/>
</dbReference>
<dbReference type="SUPFAM" id="SSF57535">
    <property type="entry name" value="Complement control module/SCR domain"/>
    <property type="match status" value="2"/>
</dbReference>
<protein>
    <submittedName>
        <fullName evidence="8">DAF factor</fullName>
    </submittedName>
</protein>
<feature type="non-terminal residue" evidence="8">
    <location>
        <position position="162"/>
    </location>
</feature>
<dbReference type="AlphaFoldDB" id="A0A7K8JUA9"/>
<evidence type="ECO:0000256" key="1">
    <source>
        <dbReference type="ARBA" id="ARBA00022659"/>
    </source>
</evidence>
<keyword evidence="2" id="KW-0677">Repeat</keyword>
<keyword evidence="4" id="KW-0325">Glycoprotein</keyword>
<feature type="non-terminal residue" evidence="8">
    <location>
        <position position="1"/>
    </location>
</feature>
<evidence type="ECO:0000256" key="4">
    <source>
        <dbReference type="ARBA" id="ARBA00023180"/>
    </source>
</evidence>
<evidence type="ECO:0000313" key="9">
    <source>
        <dbReference type="Proteomes" id="UP000533896"/>
    </source>
</evidence>
<evidence type="ECO:0000256" key="5">
    <source>
        <dbReference type="PROSITE-ProRule" id="PRU00302"/>
    </source>
</evidence>
<dbReference type="PROSITE" id="PS50923">
    <property type="entry name" value="SUSHI"/>
    <property type="match status" value="1"/>
</dbReference>
<dbReference type="PANTHER" id="PTHR19325:SF560">
    <property type="entry name" value="SUSHI, VON WILLEBRAND FACTOR TYPE A, EGF AND PENTRAXIN DOMAIN-CONTAINING PROTEIN 1"/>
    <property type="match status" value="1"/>
</dbReference>
<name>A0A7K8JUA9_9AVES</name>
<feature type="region of interest" description="Disordered" evidence="6">
    <location>
        <begin position="1"/>
        <end position="24"/>
    </location>
</feature>
<keyword evidence="3" id="KW-1015">Disulfide bond</keyword>
<dbReference type="InterPro" id="IPR035976">
    <property type="entry name" value="Sushi/SCR/CCP_sf"/>
</dbReference>
<dbReference type="Gene3D" id="2.10.70.10">
    <property type="entry name" value="Complement Module, domain 1"/>
    <property type="match status" value="2"/>
</dbReference>
<reference evidence="8 9" key="1">
    <citation type="submission" date="2019-09" db="EMBL/GenBank/DDBJ databases">
        <title>Bird 10,000 Genomes (B10K) Project - Family phase.</title>
        <authorList>
            <person name="Zhang G."/>
        </authorList>
    </citation>
    <scope>NUCLEOTIDE SEQUENCE [LARGE SCALE GENOMIC DNA]</scope>
    <source>
        <strain evidence="8">B10K-CU-031-23</strain>
    </source>
</reference>
<dbReference type="CDD" id="cd00033">
    <property type="entry name" value="CCP"/>
    <property type="match status" value="2"/>
</dbReference>
<keyword evidence="1 5" id="KW-0768">Sushi</keyword>
<evidence type="ECO:0000256" key="2">
    <source>
        <dbReference type="ARBA" id="ARBA00022737"/>
    </source>
</evidence>
<dbReference type="OrthoDB" id="406096at2759"/>
<evidence type="ECO:0000256" key="3">
    <source>
        <dbReference type="ARBA" id="ARBA00023157"/>
    </source>
</evidence>
<dbReference type="EMBL" id="VWYV01000220">
    <property type="protein sequence ID" value="NXE07813.1"/>
    <property type="molecule type" value="Genomic_DNA"/>
</dbReference>
<keyword evidence="9" id="KW-1185">Reference proteome</keyword>
<sequence length="162" mass="17947">TGDCGPLPSVSNAEPPKDTKHRGSFSVNSRITYRCLPGYVKSPSLPDTIQCLPNSQWSTLREFCSRDCPILPRLPFARISQADQMQNFYPVGVTVRYDCRPGYENTTDQLLTSTCLDNLTWSAVPELCRKKSCGIPANPEHGKVITNDHLFGARADVVCNRG</sequence>
<evidence type="ECO:0000259" key="7">
    <source>
        <dbReference type="PROSITE" id="PS50923"/>
    </source>
</evidence>
<dbReference type="PANTHER" id="PTHR19325">
    <property type="entry name" value="COMPLEMENT COMPONENT-RELATED SUSHI DOMAIN-CONTAINING"/>
    <property type="match status" value="1"/>
</dbReference>
<organism evidence="8 9">
    <name type="scientific">Lophotis ruficrista</name>
    <dbReference type="NCBI Taxonomy" id="172689"/>
    <lineage>
        <taxon>Eukaryota</taxon>
        <taxon>Metazoa</taxon>
        <taxon>Chordata</taxon>
        <taxon>Craniata</taxon>
        <taxon>Vertebrata</taxon>
        <taxon>Euteleostomi</taxon>
        <taxon>Archelosauria</taxon>
        <taxon>Archosauria</taxon>
        <taxon>Dinosauria</taxon>
        <taxon>Saurischia</taxon>
        <taxon>Theropoda</taxon>
        <taxon>Coelurosauria</taxon>
        <taxon>Aves</taxon>
        <taxon>Neognathae</taxon>
        <taxon>Neoaves</taxon>
        <taxon>Otidimorphae</taxon>
        <taxon>Otidiformes</taxon>
        <taxon>Otididae</taxon>
        <taxon>Lophotis</taxon>
    </lineage>
</organism>
<proteinExistence type="predicted"/>
<evidence type="ECO:0000313" key="8">
    <source>
        <dbReference type="EMBL" id="NXE07813.1"/>
    </source>
</evidence>
<evidence type="ECO:0000256" key="6">
    <source>
        <dbReference type="SAM" id="MobiDB-lite"/>
    </source>
</evidence>
<accession>A0A7K8JUA9</accession>
<dbReference type="SMART" id="SM00032">
    <property type="entry name" value="CCP"/>
    <property type="match status" value="2"/>
</dbReference>
<feature type="domain" description="Sushi" evidence="7">
    <location>
        <begin position="66"/>
        <end position="130"/>
    </location>
</feature>
<comment type="caution">
    <text evidence="5">Lacks conserved residue(s) required for the propagation of feature annotation.</text>
</comment>